<proteinExistence type="predicted"/>
<accession>A0A1I8BGM9</accession>
<name>A0A1I8BGM9_MELHA</name>
<protein>
    <submittedName>
        <fullName evidence="2">Uncharacterized protein</fullName>
    </submittedName>
</protein>
<sequence>MLANQINKSTTKIIEKAMLDGLKILKEISNELNISETIIKNKLIEPKNFSELYEHFISIVCYSKSPLDQQNYCGFIEASFPEKLDELNKNSVYLEYLHFGKKLNNCPNEINLRFLIS</sequence>
<dbReference type="AlphaFoldDB" id="A0A1I8BGM9"/>
<keyword evidence="1" id="KW-1185">Reference proteome</keyword>
<dbReference type="Proteomes" id="UP000095281">
    <property type="component" value="Unplaced"/>
</dbReference>
<organism evidence="1 2">
    <name type="scientific">Meloidogyne hapla</name>
    <name type="common">Root-knot nematode worm</name>
    <dbReference type="NCBI Taxonomy" id="6305"/>
    <lineage>
        <taxon>Eukaryota</taxon>
        <taxon>Metazoa</taxon>
        <taxon>Ecdysozoa</taxon>
        <taxon>Nematoda</taxon>
        <taxon>Chromadorea</taxon>
        <taxon>Rhabditida</taxon>
        <taxon>Tylenchina</taxon>
        <taxon>Tylenchomorpha</taxon>
        <taxon>Tylenchoidea</taxon>
        <taxon>Meloidogynidae</taxon>
        <taxon>Meloidogyninae</taxon>
        <taxon>Meloidogyne</taxon>
    </lineage>
</organism>
<evidence type="ECO:0000313" key="1">
    <source>
        <dbReference type="Proteomes" id="UP000095281"/>
    </source>
</evidence>
<dbReference type="WBParaSite" id="MhA1_Contig2326.frz3.gene1">
    <property type="protein sequence ID" value="MhA1_Contig2326.frz3.gene1"/>
    <property type="gene ID" value="MhA1_Contig2326.frz3.gene1"/>
</dbReference>
<reference evidence="2" key="1">
    <citation type="submission" date="2016-11" db="UniProtKB">
        <authorList>
            <consortium name="WormBaseParasite"/>
        </authorList>
    </citation>
    <scope>IDENTIFICATION</scope>
</reference>
<evidence type="ECO:0000313" key="2">
    <source>
        <dbReference type="WBParaSite" id="MhA1_Contig2326.frz3.gene1"/>
    </source>
</evidence>